<comment type="similarity">
    <text evidence="1">Belongs to the DSD1 family.</text>
</comment>
<dbReference type="Gene3D" id="2.40.37.20">
    <property type="entry name" value="D-serine dehydratase-like domain"/>
    <property type="match status" value="1"/>
</dbReference>
<evidence type="ECO:0000313" key="4">
    <source>
        <dbReference type="EMBL" id="KIC93129.1"/>
    </source>
</evidence>
<keyword evidence="2" id="KW-0456">Lyase</keyword>
<gene>
    <name evidence="4" type="ORF">OI18_19105</name>
</gene>
<evidence type="ECO:0000256" key="1">
    <source>
        <dbReference type="ARBA" id="ARBA00005323"/>
    </source>
</evidence>
<dbReference type="SMART" id="SM01119">
    <property type="entry name" value="D-ser_dehydrat"/>
    <property type="match status" value="1"/>
</dbReference>
<proteinExistence type="inferred from homology"/>
<dbReference type="PANTHER" id="PTHR28004:SF2">
    <property type="entry name" value="D-SERINE DEHYDRATASE"/>
    <property type="match status" value="1"/>
</dbReference>
<dbReference type="PANTHER" id="PTHR28004">
    <property type="entry name" value="ZGC:162816-RELATED"/>
    <property type="match status" value="1"/>
</dbReference>
<dbReference type="InterPro" id="IPR026956">
    <property type="entry name" value="D-ser_dehydrat-like_dom"/>
</dbReference>
<accession>A0A0C1IRQ6</accession>
<dbReference type="OrthoDB" id="9788869at2"/>
<dbReference type="RefSeq" id="WP_039142730.1">
    <property type="nucleotide sequence ID" value="NZ_JSVC01000022.1"/>
</dbReference>
<sequence>MEEWYEIDAADLPDSPSLVIYRDHVRKNVELLINMIDSVDRLRPHVKTCKSIDAVMMMLAAGIKKFKCATIAEAEMLAMASVRDILIAYQPVGPKFLRLIELIKKFPNSKFSCLVDNRDTAAVMSAAAMANDVKVNVYLDLNVGMNRTGIVPGREAFDLYMNCFHQQGVEPVGLHVYDGHIHEASLEERTRRCDAAFESVFMLQQMLVHEGRLPVIVAGGSPTFPIHARRSGVECSPGTFIYWDKGYKDKLTEQPFLPAALVLTRVISLPSPGKICVDLGHKSVAAENDISKRVYFLNAPGLRPVSQSEEHLVLEAGDDHSFKVGDVLYGLPYHICPTVALHESAAIVSAHDVIGTWKTTSRDRRLSI</sequence>
<name>A0A0C1IRQ6_9BACT</name>
<reference evidence="4 5" key="1">
    <citation type="submission" date="2014-11" db="EMBL/GenBank/DDBJ databases">
        <title>Genome sequence of Flavihumibacter solisilvae 3-3.</title>
        <authorList>
            <person name="Zhou G."/>
            <person name="Li M."/>
            <person name="Wang G."/>
        </authorList>
    </citation>
    <scope>NUCLEOTIDE SEQUENCE [LARGE SCALE GENOMIC DNA]</scope>
    <source>
        <strain evidence="4 5">3-3</strain>
    </source>
</reference>
<dbReference type="SUPFAM" id="SSF51419">
    <property type="entry name" value="PLP-binding barrel"/>
    <property type="match status" value="1"/>
</dbReference>
<dbReference type="EMBL" id="JSVC01000022">
    <property type="protein sequence ID" value="KIC93129.1"/>
    <property type="molecule type" value="Genomic_DNA"/>
</dbReference>
<dbReference type="GO" id="GO:0008721">
    <property type="term" value="F:D-serine ammonia-lyase activity"/>
    <property type="evidence" value="ECO:0007669"/>
    <property type="project" value="TreeGrafter"/>
</dbReference>
<dbReference type="Gene3D" id="3.20.20.10">
    <property type="entry name" value="Alanine racemase"/>
    <property type="match status" value="1"/>
</dbReference>
<dbReference type="Pfam" id="PF14031">
    <property type="entry name" value="D-ser_dehydrat"/>
    <property type="match status" value="1"/>
</dbReference>
<dbReference type="InterPro" id="IPR029066">
    <property type="entry name" value="PLP-binding_barrel"/>
</dbReference>
<dbReference type="InterPro" id="IPR001608">
    <property type="entry name" value="Ala_racemase_N"/>
</dbReference>
<comment type="caution">
    <text evidence="4">The sequence shown here is derived from an EMBL/GenBank/DDBJ whole genome shotgun (WGS) entry which is preliminary data.</text>
</comment>
<dbReference type="STRING" id="1349421.OI18_19105"/>
<organism evidence="4 5">
    <name type="scientific">Flavihumibacter solisilvae</name>
    <dbReference type="NCBI Taxonomy" id="1349421"/>
    <lineage>
        <taxon>Bacteria</taxon>
        <taxon>Pseudomonadati</taxon>
        <taxon>Bacteroidota</taxon>
        <taxon>Chitinophagia</taxon>
        <taxon>Chitinophagales</taxon>
        <taxon>Chitinophagaceae</taxon>
        <taxon>Flavihumibacter</taxon>
    </lineage>
</organism>
<dbReference type="GO" id="GO:0036088">
    <property type="term" value="P:D-serine catabolic process"/>
    <property type="evidence" value="ECO:0007669"/>
    <property type="project" value="TreeGrafter"/>
</dbReference>
<dbReference type="Proteomes" id="UP000031408">
    <property type="component" value="Unassembled WGS sequence"/>
</dbReference>
<dbReference type="Pfam" id="PF01168">
    <property type="entry name" value="Ala_racemase_N"/>
    <property type="match status" value="1"/>
</dbReference>
<dbReference type="InterPro" id="IPR042208">
    <property type="entry name" value="D-ser_dehydrat-like_sf"/>
</dbReference>
<evidence type="ECO:0000259" key="3">
    <source>
        <dbReference type="SMART" id="SM01119"/>
    </source>
</evidence>
<feature type="domain" description="D-serine dehydratase-like" evidence="3">
    <location>
        <begin position="259"/>
        <end position="349"/>
    </location>
</feature>
<dbReference type="CDD" id="cd06821">
    <property type="entry name" value="PLPDE_III_D-TA"/>
    <property type="match status" value="1"/>
</dbReference>
<protein>
    <submittedName>
        <fullName evidence="4">Threonine aldolase</fullName>
    </submittedName>
</protein>
<dbReference type="InterPro" id="IPR051466">
    <property type="entry name" value="D-amino_acid_metab_enzyme"/>
</dbReference>
<evidence type="ECO:0000256" key="2">
    <source>
        <dbReference type="ARBA" id="ARBA00023239"/>
    </source>
</evidence>
<keyword evidence="5" id="KW-1185">Reference proteome</keyword>
<dbReference type="AlphaFoldDB" id="A0A0C1IRQ6"/>
<evidence type="ECO:0000313" key="5">
    <source>
        <dbReference type="Proteomes" id="UP000031408"/>
    </source>
</evidence>